<comment type="caution">
    <text evidence="11">The sequence shown here is derived from an EMBL/GenBank/DDBJ whole genome shotgun (WGS) entry which is preliminary data.</text>
</comment>
<dbReference type="GO" id="GO:0008234">
    <property type="term" value="F:cysteine-type peptidase activity"/>
    <property type="evidence" value="ECO:0007669"/>
    <property type="project" value="UniProtKB-KW"/>
</dbReference>
<dbReference type="Pfam" id="PF00112">
    <property type="entry name" value="Peptidase_C1"/>
    <property type="match status" value="2"/>
</dbReference>
<protein>
    <submittedName>
        <fullName evidence="11">Cathepsin L</fullName>
    </submittedName>
</protein>
<dbReference type="InterPro" id="IPR000169">
    <property type="entry name" value="Pept_cys_AS"/>
</dbReference>
<dbReference type="CDD" id="cd02248">
    <property type="entry name" value="Peptidase_C1A"/>
    <property type="match status" value="1"/>
</dbReference>
<dbReference type="Pfam" id="PF08246">
    <property type="entry name" value="Inhibitor_I29"/>
    <property type="match status" value="1"/>
</dbReference>
<evidence type="ECO:0000313" key="12">
    <source>
        <dbReference type="Proteomes" id="UP000198287"/>
    </source>
</evidence>
<dbReference type="SMART" id="SM00645">
    <property type="entry name" value="Pept_C1"/>
    <property type="match status" value="1"/>
</dbReference>
<feature type="signal peptide" evidence="8">
    <location>
        <begin position="1"/>
        <end position="22"/>
    </location>
</feature>
<keyword evidence="2" id="KW-0645">Protease</keyword>
<dbReference type="Gene3D" id="3.90.70.10">
    <property type="entry name" value="Cysteine proteinases"/>
    <property type="match status" value="2"/>
</dbReference>
<keyword evidence="3" id="KW-0378">Hydrolase</keyword>
<evidence type="ECO:0000256" key="3">
    <source>
        <dbReference type="ARBA" id="ARBA00022801"/>
    </source>
</evidence>
<keyword evidence="8" id="KW-0732">Signal</keyword>
<dbReference type="STRING" id="158441.A0A226DT56"/>
<proteinExistence type="inferred from homology"/>
<keyword evidence="5" id="KW-0865">Zymogen</keyword>
<evidence type="ECO:0000259" key="10">
    <source>
        <dbReference type="SMART" id="SM00848"/>
    </source>
</evidence>
<accession>A0A226DT56</accession>
<dbReference type="EMBL" id="LNIX01000011">
    <property type="protein sequence ID" value="OXA48672.1"/>
    <property type="molecule type" value="Genomic_DNA"/>
</dbReference>
<evidence type="ECO:0000256" key="1">
    <source>
        <dbReference type="ARBA" id="ARBA00008455"/>
    </source>
</evidence>
<dbReference type="InterPro" id="IPR013128">
    <property type="entry name" value="Peptidase_C1A"/>
</dbReference>
<dbReference type="SUPFAM" id="SSF54001">
    <property type="entry name" value="Cysteine proteinases"/>
    <property type="match status" value="1"/>
</dbReference>
<feature type="domain" description="Cathepsin propeptide inhibitor" evidence="10">
    <location>
        <begin position="27"/>
        <end position="87"/>
    </location>
</feature>
<sequence length="316" mass="34420">MARLSVLTLFLVVAVFSAISLADKPDWVAFKKQHKKEYKSAEKEAKAKAKFDKNAARVDEHNKKFERGEVQYNIAINEFADQDAAEFHQTHHGLRPELRRNHSSRSVPHERYARQLPPASLDYRSTNKVSAVRNQANCGSCWAFASLAAVEIWDSGCGGGWPTNTFQWLQYYGGSKTDAAYPYTSGCCNSAGTCSGANAPVVQKVSGFQELSMPAPDATIKSYLAAHGPLAIAVSGEPWDPLYAGGYMSCPAGQAMDHAVLLVGYGVNTAGKNYWIVKNSWGTGWGDKGFAYILSGQANNVDCGISQYLATYPIIV</sequence>
<dbReference type="Proteomes" id="UP000198287">
    <property type="component" value="Unassembled WGS sequence"/>
</dbReference>
<reference evidence="11 12" key="1">
    <citation type="submission" date="2015-12" db="EMBL/GenBank/DDBJ databases">
        <title>The genome of Folsomia candida.</title>
        <authorList>
            <person name="Faddeeva A."/>
            <person name="Derks M.F."/>
            <person name="Anvar Y."/>
            <person name="Smit S."/>
            <person name="Van Straalen N."/>
            <person name="Roelofs D."/>
        </authorList>
    </citation>
    <scope>NUCLEOTIDE SEQUENCE [LARGE SCALE GENOMIC DNA]</scope>
    <source>
        <strain evidence="11 12">VU population</strain>
        <tissue evidence="11">Whole body</tissue>
    </source>
</reference>
<dbReference type="InterPro" id="IPR013201">
    <property type="entry name" value="Prot_inhib_I29"/>
</dbReference>
<evidence type="ECO:0000256" key="8">
    <source>
        <dbReference type="SAM" id="SignalP"/>
    </source>
</evidence>
<keyword evidence="4" id="KW-0788">Thiol protease</keyword>
<evidence type="ECO:0000256" key="4">
    <source>
        <dbReference type="ARBA" id="ARBA00022807"/>
    </source>
</evidence>
<dbReference type="SMART" id="SM00848">
    <property type="entry name" value="Inhibitor_I29"/>
    <property type="match status" value="1"/>
</dbReference>
<dbReference type="InterPro" id="IPR000668">
    <property type="entry name" value="Peptidase_C1A_C"/>
</dbReference>
<dbReference type="PROSITE" id="PS00139">
    <property type="entry name" value="THIOL_PROTEASE_CYS"/>
    <property type="match status" value="1"/>
</dbReference>
<dbReference type="InterPro" id="IPR038765">
    <property type="entry name" value="Papain-like_cys_pep_sf"/>
</dbReference>
<evidence type="ECO:0000256" key="2">
    <source>
        <dbReference type="ARBA" id="ARBA00022670"/>
    </source>
</evidence>
<dbReference type="AlphaFoldDB" id="A0A226DT56"/>
<gene>
    <name evidence="11" type="ORF">Fcan01_16176</name>
</gene>
<evidence type="ECO:0000256" key="6">
    <source>
        <dbReference type="ARBA" id="ARBA00023157"/>
    </source>
</evidence>
<evidence type="ECO:0000313" key="11">
    <source>
        <dbReference type="EMBL" id="OXA48672.1"/>
    </source>
</evidence>
<dbReference type="Gene3D" id="1.10.287.2250">
    <property type="match status" value="1"/>
</dbReference>
<evidence type="ECO:0000256" key="7">
    <source>
        <dbReference type="SAM" id="MobiDB-lite"/>
    </source>
</evidence>
<dbReference type="InterPro" id="IPR025660">
    <property type="entry name" value="Pept_his_AS"/>
</dbReference>
<comment type="similarity">
    <text evidence="1">Belongs to the peptidase C1 family.</text>
</comment>
<dbReference type="InterPro" id="IPR039417">
    <property type="entry name" value="Peptidase_C1A_papain-like"/>
</dbReference>
<feature type="compositionally biased region" description="Basic and acidic residues" evidence="7">
    <location>
        <begin position="90"/>
        <end position="100"/>
    </location>
</feature>
<keyword evidence="6" id="KW-1015">Disulfide bond</keyword>
<dbReference type="PRINTS" id="PR00705">
    <property type="entry name" value="PAPAIN"/>
</dbReference>
<dbReference type="OMA" id="GCCNSAG"/>
<feature type="domain" description="Peptidase C1A papain C-terminal" evidence="9">
    <location>
        <begin position="117"/>
        <end position="314"/>
    </location>
</feature>
<evidence type="ECO:0000259" key="9">
    <source>
        <dbReference type="SMART" id="SM00645"/>
    </source>
</evidence>
<organism evidence="11 12">
    <name type="scientific">Folsomia candida</name>
    <name type="common">Springtail</name>
    <dbReference type="NCBI Taxonomy" id="158441"/>
    <lineage>
        <taxon>Eukaryota</taxon>
        <taxon>Metazoa</taxon>
        <taxon>Ecdysozoa</taxon>
        <taxon>Arthropoda</taxon>
        <taxon>Hexapoda</taxon>
        <taxon>Collembola</taxon>
        <taxon>Entomobryomorpha</taxon>
        <taxon>Isotomoidea</taxon>
        <taxon>Isotomidae</taxon>
        <taxon>Proisotominae</taxon>
        <taxon>Folsomia</taxon>
    </lineage>
</organism>
<feature type="chain" id="PRO_5018732534" evidence="8">
    <location>
        <begin position="23"/>
        <end position="316"/>
    </location>
</feature>
<feature type="region of interest" description="Disordered" evidence="7">
    <location>
        <begin position="90"/>
        <end position="111"/>
    </location>
</feature>
<evidence type="ECO:0000256" key="5">
    <source>
        <dbReference type="ARBA" id="ARBA00023145"/>
    </source>
</evidence>
<dbReference type="PANTHER" id="PTHR12411">
    <property type="entry name" value="CYSTEINE PROTEASE FAMILY C1-RELATED"/>
    <property type="match status" value="1"/>
</dbReference>
<dbReference type="PROSITE" id="PS00639">
    <property type="entry name" value="THIOL_PROTEASE_HIS"/>
    <property type="match status" value="1"/>
</dbReference>
<name>A0A226DT56_FOLCA</name>
<dbReference type="OrthoDB" id="10253408at2759"/>
<dbReference type="GO" id="GO:0006508">
    <property type="term" value="P:proteolysis"/>
    <property type="evidence" value="ECO:0007669"/>
    <property type="project" value="UniProtKB-KW"/>
</dbReference>
<keyword evidence="12" id="KW-1185">Reference proteome</keyword>